<gene>
    <name evidence="1" type="ORF">MJA45_16355</name>
</gene>
<accession>A0AA96LBF8</accession>
<dbReference type="RefSeq" id="WP_315602984.1">
    <property type="nucleotide sequence ID" value="NZ_CP130318.1"/>
</dbReference>
<reference evidence="1 2" key="1">
    <citation type="submission" date="2022-02" db="EMBL/GenBank/DDBJ databases">
        <title>Paenibacillus sp. MBLB1776 Whole Genome Shotgun Sequencing.</title>
        <authorList>
            <person name="Hwang C.Y."/>
            <person name="Cho E.-S."/>
            <person name="Seo M.-J."/>
        </authorList>
    </citation>
    <scope>NUCLEOTIDE SEQUENCE [LARGE SCALE GENOMIC DNA]</scope>
    <source>
        <strain evidence="1 2">MBLB1776</strain>
    </source>
</reference>
<dbReference type="EMBL" id="CP130318">
    <property type="protein sequence ID" value="WNQ09215.1"/>
    <property type="molecule type" value="Genomic_DNA"/>
</dbReference>
<dbReference type="KEGG" id="paun:MJA45_16355"/>
<protein>
    <submittedName>
        <fullName evidence="1">Uncharacterized protein</fullName>
    </submittedName>
</protein>
<keyword evidence="2" id="KW-1185">Reference proteome</keyword>
<evidence type="ECO:0000313" key="1">
    <source>
        <dbReference type="EMBL" id="WNQ09215.1"/>
    </source>
</evidence>
<organism evidence="1 2">
    <name type="scientific">Paenibacillus aurantius</name>
    <dbReference type="NCBI Taxonomy" id="2918900"/>
    <lineage>
        <taxon>Bacteria</taxon>
        <taxon>Bacillati</taxon>
        <taxon>Bacillota</taxon>
        <taxon>Bacilli</taxon>
        <taxon>Bacillales</taxon>
        <taxon>Paenibacillaceae</taxon>
        <taxon>Paenibacillus</taxon>
    </lineage>
</organism>
<sequence length="60" mass="6828">MHPLTPMDKEELLSRARAEGLIQNDPDWIRSLEEPMPAWAVLNLVMALLEKLNPPNGSYD</sequence>
<dbReference type="Proteomes" id="UP001305702">
    <property type="component" value="Chromosome"/>
</dbReference>
<proteinExistence type="predicted"/>
<name>A0AA96LBF8_9BACL</name>
<evidence type="ECO:0000313" key="2">
    <source>
        <dbReference type="Proteomes" id="UP001305702"/>
    </source>
</evidence>
<dbReference type="AlphaFoldDB" id="A0AA96LBF8"/>